<keyword evidence="5" id="KW-0804">Transcription</keyword>
<keyword evidence="2" id="KW-0240">DNA-directed RNA polymerase</keyword>
<organism evidence="7 8">
    <name type="scientific">Elysia marginata</name>
    <dbReference type="NCBI Taxonomy" id="1093978"/>
    <lineage>
        <taxon>Eukaryota</taxon>
        <taxon>Metazoa</taxon>
        <taxon>Spiralia</taxon>
        <taxon>Lophotrochozoa</taxon>
        <taxon>Mollusca</taxon>
        <taxon>Gastropoda</taxon>
        <taxon>Heterobranchia</taxon>
        <taxon>Euthyneura</taxon>
        <taxon>Panpulmonata</taxon>
        <taxon>Sacoglossa</taxon>
        <taxon>Placobranchoidea</taxon>
        <taxon>Plakobranchidae</taxon>
        <taxon>Elysia</taxon>
    </lineage>
</organism>
<keyword evidence="3" id="KW-0479">Metal-binding</keyword>
<dbReference type="SUPFAM" id="SSF46924">
    <property type="entry name" value="RNA polymerase subunit RPB10"/>
    <property type="match status" value="1"/>
</dbReference>
<keyword evidence="8" id="KW-1185">Reference proteome</keyword>
<accession>A0AAV4GTV1</accession>
<dbReference type="GO" id="GO:0003677">
    <property type="term" value="F:DNA binding"/>
    <property type="evidence" value="ECO:0007669"/>
    <property type="project" value="InterPro"/>
</dbReference>
<evidence type="ECO:0000256" key="1">
    <source>
        <dbReference type="ARBA" id="ARBA00020813"/>
    </source>
</evidence>
<comment type="similarity">
    <text evidence="6">Belongs to the archaeal Rpo10/eukaryotic RPB10 RNA polymerase subunit family.</text>
</comment>
<gene>
    <name evidence="7" type="ORF">ElyMa_002531400</name>
</gene>
<evidence type="ECO:0000313" key="7">
    <source>
        <dbReference type="EMBL" id="GFR88963.1"/>
    </source>
</evidence>
<evidence type="ECO:0000313" key="8">
    <source>
        <dbReference type="Proteomes" id="UP000762676"/>
    </source>
</evidence>
<dbReference type="Proteomes" id="UP000762676">
    <property type="component" value="Unassembled WGS sequence"/>
</dbReference>
<dbReference type="InterPro" id="IPR023580">
    <property type="entry name" value="RNA_pol_su_RPB10"/>
</dbReference>
<dbReference type="Pfam" id="PF01194">
    <property type="entry name" value="RNA_pol_N"/>
    <property type="match status" value="1"/>
</dbReference>
<evidence type="ECO:0000256" key="3">
    <source>
        <dbReference type="ARBA" id="ARBA00022723"/>
    </source>
</evidence>
<reference evidence="7 8" key="1">
    <citation type="journal article" date="2021" name="Elife">
        <title>Chloroplast acquisition without the gene transfer in kleptoplastic sea slugs, Plakobranchus ocellatus.</title>
        <authorList>
            <person name="Maeda T."/>
            <person name="Takahashi S."/>
            <person name="Yoshida T."/>
            <person name="Shimamura S."/>
            <person name="Takaki Y."/>
            <person name="Nagai Y."/>
            <person name="Toyoda A."/>
            <person name="Suzuki Y."/>
            <person name="Arimoto A."/>
            <person name="Ishii H."/>
            <person name="Satoh N."/>
            <person name="Nishiyama T."/>
            <person name="Hasebe M."/>
            <person name="Maruyama T."/>
            <person name="Minagawa J."/>
            <person name="Obokata J."/>
            <person name="Shigenobu S."/>
        </authorList>
    </citation>
    <scope>NUCLEOTIDE SEQUENCE [LARGE SCALE GENOMIC DNA]</scope>
</reference>
<dbReference type="GO" id="GO:0003899">
    <property type="term" value="F:DNA-directed RNA polymerase activity"/>
    <property type="evidence" value="ECO:0007669"/>
    <property type="project" value="InterPro"/>
</dbReference>
<evidence type="ECO:0000256" key="6">
    <source>
        <dbReference type="ARBA" id="ARBA00025720"/>
    </source>
</evidence>
<dbReference type="GO" id="GO:0008270">
    <property type="term" value="F:zinc ion binding"/>
    <property type="evidence" value="ECO:0007669"/>
    <property type="project" value="InterPro"/>
</dbReference>
<dbReference type="PROSITE" id="PS01112">
    <property type="entry name" value="RNA_POL_N_8KD"/>
    <property type="match status" value="1"/>
</dbReference>
<protein>
    <recommendedName>
        <fullName evidence="1">DNA-directed RNA polymerases I, II, and III subunit RPABC5</fullName>
    </recommendedName>
</protein>
<name>A0AAV4GTV1_9GAST</name>
<proteinExistence type="inferred from homology"/>
<dbReference type="GO" id="GO:0005665">
    <property type="term" value="C:RNA polymerase II, core complex"/>
    <property type="evidence" value="ECO:0007669"/>
    <property type="project" value="UniProtKB-ARBA"/>
</dbReference>
<dbReference type="InterPro" id="IPR020789">
    <property type="entry name" value="RNA_pol_suN_Zn-BS"/>
</dbReference>
<dbReference type="EMBL" id="BMAT01005195">
    <property type="protein sequence ID" value="GFR88963.1"/>
    <property type="molecule type" value="Genomic_DNA"/>
</dbReference>
<evidence type="ECO:0000256" key="2">
    <source>
        <dbReference type="ARBA" id="ARBA00022478"/>
    </source>
</evidence>
<comment type="caution">
    <text evidence="7">The sequence shown here is derived from an EMBL/GenBank/DDBJ whole genome shotgun (WGS) entry which is preliminary data.</text>
</comment>
<evidence type="ECO:0000256" key="5">
    <source>
        <dbReference type="ARBA" id="ARBA00023163"/>
    </source>
</evidence>
<dbReference type="AlphaFoldDB" id="A0AAV4GTV1"/>
<sequence>MLPPIVCFTCGLSISDIAPLYHAVRRKRMAARFAKVGAPTVPTQAAVDSTLTENIMKDVLDALRVTNCCRTRLVSAMTYSEHY</sequence>
<dbReference type="InterPro" id="IPR000268">
    <property type="entry name" value="RPABC5/Rpb10"/>
</dbReference>
<dbReference type="GO" id="GO:0006351">
    <property type="term" value="P:DNA-templated transcription"/>
    <property type="evidence" value="ECO:0007669"/>
    <property type="project" value="InterPro"/>
</dbReference>
<evidence type="ECO:0000256" key="4">
    <source>
        <dbReference type="ARBA" id="ARBA00022833"/>
    </source>
</evidence>
<dbReference type="Gene3D" id="1.10.10.60">
    <property type="entry name" value="Homeodomain-like"/>
    <property type="match status" value="1"/>
</dbReference>
<keyword evidence="4" id="KW-0862">Zinc</keyword>